<evidence type="ECO:0000313" key="2">
    <source>
        <dbReference type="Proteomes" id="UP001207830"/>
    </source>
</evidence>
<dbReference type="InterPro" id="IPR016032">
    <property type="entry name" value="Sig_transdc_resp-reg_C-effctor"/>
</dbReference>
<dbReference type="Proteomes" id="UP001207830">
    <property type="component" value="Unassembled WGS sequence"/>
</dbReference>
<protein>
    <submittedName>
        <fullName evidence="1">LuxR family transcriptional regulator</fullName>
    </submittedName>
</protein>
<gene>
    <name evidence="1" type="ORF">NQF78_16675</name>
</gene>
<sequence length="330" mass="36776">MVDMKSTPKIAIWPDCSDTLVTSIRDLEERWKPYSSSSRRYPILKLMAQMIDPAIAQLCQQSCVFSQFIPGAANSIGISQLVRRHGFSVVIKLQRLLLRQLVATEGQNFSGIDGIIATLETLIEVVWACGNKRPVRSACLEGGATLNAQREQGCCKFCGQPTEFSNFISANIWPSEDDPDFSLALRLSSRYCAEHRPRHPGGAWNSSYRRAKRSQEQFEIELSRLTRQSARLSNVSAESGNAMADLFIHTHVARQALQPADEAELRDQARLIADTRLTDSKKQMLMLRASGYNQSEIAKAMGISRQAVSKALASIPSVFRLDFAPEYPAH</sequence>
<keyword evidence="2" id="KW-1185">Reference proteome</keyword>
<reference evidence="1 2" key="1">
    <citation type="submission" date="2022-07" db="EMBL/GenBank/DDBJ databases">
        <title>Characterization of plant growth promoting rhizobacteria (PGPR) for use as bioinoculants in agriculture.</title>
        <authorList>
            <person name="Hassen A.I."/>
            <person name="Pierneef R."/>
        </authorList>
    </citation>
    <scope>NUCLEOTIDE SEQUENCE [LARGE SCALE GENOMIC DNA]</scope>
    <source>
        <strain evidence="1 2">SARCC-3054</strain>
    </source>
</reference>
<proteinExistence type="predicted"/>
<comment type="caution">
    <text evidence="1">The sequence shown here is derived from an EMBL/GenBank/DDBJ whole genome shotgun (WGS) entry which is preliminary data.</text>
</comment>
<evidence type="ECO:0000313" key="1">
    <source>
        <dbReference type="EMBL" id="MCY0109948.1"/>
    </source>
</evidence>
<name>A0ABT3YXN2_9PSED</name>
<dbReference type="RefSeq" id="WP_267803915.1">
    <property type="nucleotide sequence ID" value="NZ_JANIGP010000012.1"/>
</dbReference>
<dbReference type="SUPFAM" id="SSF46894">
    <property type="entry name" value="C-terminal effector domain of the bipartite response regulators"/>
    <property type="match status" value="1"/>
</dbReference>
<dbReference type="EMBL" id="JANIGP010000012">
    <property type="protein sequence ID" value="MCY0109948.1"/>
    <property type="molecule type" value="Genomic_DNA"/>
</dbReference>
<dbReference type="Gene3D" id="1.10.10.60">
    <property type="entry name" value="Homeodomain-like"/>
    <property type="match status" value="1"/>
</dbReference>
<organism evidence="1 2">
    <name type="scientific">Pseudomonas monsensis</name>
    <dbReference type="NCBI Taxonomy" id="2745509"/>
    <lineage>
        <taxon>Bacteria</taxon>
        <taxon>Pseudomonadati</taxon>
        <taxon>Pseudomonadota</taxon>
        <taxon>Gammaproteobacteria</taxon>
        <taxon>Pseudomonadales</taxon>
        <taxon>Pseudomonadaceae</taxon>
        <taxon>Pseudomonas</taxon>
    </lineage>
</organism>
<accession>A0ABT3YXN2</accession>